<name>A0A0K1QA12_9BACT</name>
<organism evidence="3 4">
    <name type="scientific">Labilithrix luteola</name>
    <dbReference type="NCBI Taxonomy" id="1391654"/>
    <lineage>
        <taxon>Bacteria</taxon>
        <taxon>Pseudomonadati</taxon>
        <taxon>Myxococcota</taxon>
        <taxon>Polyangia</taxon>
        <taxon>Polyangiales</taxon>
        <taxon>Labilitrichaceae</taxon>
        <taxon>Labilithrix</taxon>
    </lineage>
</organism>
<dbReference type="Proteomes" id="UP000064967">
    <property type="component" value="Chromosome"/>
</dbReference>
<feature type="signal peptide" evidence="2">
    <location>
        <begin position="1"/>
        <end position="25"/>
    </location>
</feature>
<protein>
    <recommendedName>
        <fullName evidence="5">Peptidase M48 domain-containing protein</fullName>
    </recommendedName>
</protein>
<feature type="region of interest" description="Disordered" evidence="1">
    <location>
        <begin position="21"/>
        <end position="76"/>
    </location>
</feature>
<keyword evidence="4" id="KW-1185">Reference proteome</keyword>
<evidence type="ECO:0000313" key="4">
    <source>
        <dbReference type="Proteomes" id="UP000064967"/>
    </source>
</evidence>
<feature type="compositionally biased region" description="Pro residues" evidence="1">
    <location>
        <begin position="30"/>
        <end position="73"/>
    </location>
</feature>
<evidence type="ECO:0008006" key="5">
    <source>
        <dbReference type="Google" id="ProtNLM"/>
    </source>
</evidence>
<dbReference type="AlphaFoldDB" id="A0A0K1QA12"/>
<evidence type="ECO:0000256" key="2">
    <source>
        <dbReference type="SAM" id="SignalP"/>
    </source>
</evidence>
<dbReference type="KEGG" id="llu:AKJ09_09241"/>
<dbReference type="EMBL" id="CP012333">
    <property type="protein sequence ID" value="AKV02578.1"/>
    <property type="molecule type" value="Genomic_DNA"/>
</dbReference>
<reference evidence="3 4" key="1">
    <citation type="submission" date="2015-08" db="EMBL/GenBank/DDBJ databases">
        <authorList>
            <person name="Babu N.S."/>
            <person name="Beckwith C.J."/>
            <person name="Beseler K.G."/>
            <person name="Brison A."/>
            <person name="Carone J.V."/>
            <person name="Caskin T.P."/>
            <person name="Diamond M."/>
            <person name="Durham M.E."/>
            <person name="Foxe J.M."/>
            <person name="Go M."/>
            <person name="Henderson B.A."/>
            <person name="Jones I.B."/>
            <person name="McGettigan J.A."/>
            <person name="Micheletti S.J."/>
            <person name="Nasrallah M.E."/>
            <person name="Ortiz D."/>
            <person name="Piller C.R."/>
            <person name="Privatt S.R."/>
            <person name="Schneider S.L."/>
            <person name="Sharp S."/>
            <person name="Smith T.C."/>
            <person name="Stanton J.D."/>
            <person name="Ullery H.E."/>
            <person name="Wilson R.J."/>
            <person name="Serrano M.G."/>
            <person name="Buck G."/>
            <person name="Lee V."/>
            <person name="Wang Y."/>
            <person name="Carvalho R."/>
            <person name="Voegtly L."/>
            <person name="Shi R."/>
            <person name="Duckworth R."/>
            <person name="Johnson A."/>
            <person name="Loviza R."/>
            <person name="Walstead R."/>
            <person name="Shah Z."/>
            <person name="Kiflezghi M."/>
            <person name="Wade K."/>
            <person name="Ball S.L."/>
            <person name="Bradley K.W."/>
            <person name="Asai D.J."/>
            <person name="Bowman C.A."/>
            <person name="Russell D.A."/>
            <person name="Pope W.H."/>
            <person name="Jacobs-Sera D."/>
            <person name="Hendrix R.W."/>
            <person name="Hatfull G.F."/>
        </authorList>
    </citation>
    <scope>NUCLEOTIDE SEQUENCE [LARGE SCALE GENOMIC DNA]</scope>
    <source>
        <strain evidence="3 4">DSM 27648</strain>
    </source>
</reference>
<proteinExistence type="predicted"/>
<sequence>MVGSLAGLCGALLLGACVGSSSKTAQTTPQQPPPYYGPPGYPQQPYPNGPAGPMYPPPAQQPQQPQQPQPPAARPLLAPLIGTPAMQQELRGVLSELINALPAQKQALVRGIPLVFDPTPEVNAYAGCDEQGAPFLAATAGIFDAVDAIAQTKATDELFGTRTYEAYTSAVLPEMSRNPSARAGLPAGIIPTNLGPDLRRWSRAHELFDEILAFTFGHELAHHYLGHTGCAKGQSPSAGPDPARLGRLLTNIPVFNQFAESAADTEGAMNALDAGRARRPQYSWSEGGGVYLLTYFADIERLGGGGGPLSLLSPVQFLRTHPNPLARVPLVQTVARTWHLQHPG</sequence>
<keyword evidence="2" id="KW-0732">Signal</keyword>
<accession>A0A0K1QA12</accession>
<evidence type="ECO:0000313" key="3">
    <source>
        <dbReference type="EMBL" id="AKV02578.1"/>
    </source>
</evidence>
<evidence type="ECO:0000256" key="1">
    <source>
        <dbReference type="SAM" id="MobiDB-lite"/>
    </source>
</evidence>
<gene>
    <name evidence="3" type="ORF">AKJ09_09241</name>
</gene>
<feature type="chain" id="PRO_5005467303" description="Peptidase M48 domain-containing protein" evidence="2">
    <location>
        <begin position="26"/>
        <end position="344"/>
    </location>
</feature>
<dbReference type="STRING" id="1391654.AKJ09_09241"/>